<keyword evidence="3" id="KW-1185">Reference proteome</keyword>
<evidence type="ECO:0008006" key="4">
    <source>
        <dbReference type="Google" id="ProtNLM"/>
    </source>
</evidence>
<reference evidence="2" key="1">
    <citation type="submission" date="2023-02" db="EMBL/GenBank/DDBJ databases">
        <authorList>
            <person name="Palmer J.M."/>
        </authorList>
    </citation>
    <scope>NUCLEOTIDE SEQUENCE</scope>
    <source>
        <strain evidence="2">FW57</strain>
    </source>
</reference>
<proteinExistence type="predicted"/>
<dbReference type="EMBL" id="JAHCVI010000006">
    <property type="protein sequence ID" value="KAG7283993.1"/>
    <property type="molecule type" value="Genomic_DNA"/>
</dbReference>
<comment type="caution">
    <text evidence="2">The sequence shown here is derived from an EMBL/GenBank/DDBJ whole genome shotgun (WGS) entry which is preliminary data.</text>
</comment>
<sequence>MLAHQCSARAYLAILVGVLLTIFLLTANRLHSGSPAALTHLTENWTNKPHGNEQHAQSPGSSRIPDATSGNNAGSPSADKTSCDQDLEFLRSKDLDLTENIIYTRRCIKPAYGNIDRDVVANVTSPLISGSTTLNLKADCSKVSPPPCETLTLQVPPAYPQAQDQYGHLLFGVATTYDRLNGSLPVFSSWLSGTGAQLVAVISDGDNLSGKQNLRALEKEFRQANINATIIAPKLKTSLPRLDTAPDAKLGSPAAVEQLHFLLLRDMLEVSTPHTQWLGVLDDDTFFPALHPLSLTLRQHDHTRPAWLGALADNWVSNKIWGYMAYGGAGVFVSVPLAKQLNPHLEACIRETTIPSGDGMLKDCVYKYSTTKLTLVDHLYQHDIQGDASGFFESGRKTLSIHHWKSWYHAPVDKMAAVTAVCGDCFLQRWRFGKDTVLSNGYSIVQFKDGLDKIDLDKMEATFEEADERFDFVYAPFRPKLTPEKKKSYRLVAVDGEAKRGGRFRQVYVHRAPRDGGKRAEVFDEVVELVWEM</sequence>
<dbReference type="Gene3D" id="3.90.550.50">
    <property type="match status" value="1"/>
</dbReference>
<dbReference type="PANTHER" id="PTHR10811">
    <property type="entry name" value="FRINGE-RELATED"/>
    <property type="match status" value="1"/>
</dbReference>
<feature type="compositionally biased region" description="Polar residues" evidence="1">
    <location>
        <begin position="44"/>
        <end position="61"/>
    </location>
</feature>
<dbReference type="AlphaFoldDB" id="A0AAD4EMN7"/>
<gene>
    <name evidence="2" type="ORF">NEMBOFW57_010351</name>
</gene>
<accession>A0AAD4EMN7</accession>
<protein>
    <recommendedName>
        <fullName evidence="4">Glycosyltransferase family 31 protein</fullName>
    </recommendedName>
</protein>
<feature type="compositionally biased region" description="Polar residues" evidence="1">
    <location>
        <begin position="68"/>
        <end position="80"/>
    </location>
</feature>
<organism evidence="2 3">
    <name type="scientific">Staphylotrichum longicolle</name>
    <dbReference type="NCBI Taxonomy" id="669026"/>
    <lineage>
        <taxon>Eukaryota</taxon>
        <taxon>Fungi</taxon>
        <taxon>Dikarya</taxon>
        <taxon>Ascomycota</taxon>
        <taxon>Pezizomycotina</taxon>
        <taxon>Sordariomycetes</taxon>
        <taxon>Sordariomycetidae</taxon>
        <taxon>Sordariales</taxon>
        <taxon>Chaetomiaceae</taxon>
        <taxon>Staphylotrichum</taxon>
    </lineage>
</organism>
<name>A0AAD4EMN7_9PEZI</name>
<dbReference type="Pfam" id="PF04646">
    <property type="entry name" value="DUF604"/>
    <property type="match status" value="1"/>
</dbReference>
<evidence type="ECO:0000256" key="1">
    <source>
        <dbReference type="SAM" id="MobiDB-lite"/>
    </source>
</evidence>
<evidence type="ECO:0000313" key="2">
    <source>
        <dbReference type="EMBL" id="KAG7283993.1"/>
    </source>
</evidence>
<dbReference type="Proteomes" id="UP001197093">
    <property type="component" value="Unassembled WGS sequence"/>
</dbReference>
<evidence type="ECO:0000313" key="3">
    <source>
        <dbReference type="Proteomes" id="UP001197093"/>
    </source>
</evidence>
<dbReference type="InterPro" id="IPR006740">
    <property type="entry name" value="DUF604"/>
</dbReference>
<feature type="region of interest" description="Disordered" evidence="1">
    <location>
        <begin position="44"/>
        <end position="82"/>
    </location>
</feature>